<feature type="compositionally biased region" description="Polar residues" evidence="1">
    <location>
        <begin position="1014"/>
        <end position="1025"/>
    </location>
</feature>
<comment type="caution">
    <text evidence="3">The sequence shown here is derived from an EMBL/GenBank/DDBJ whole genome shotgun (WGS) entry which is preliminary data.</text>
</comment>
<keyword evidence="4" id="KW-1185">Reference proteome</keyword>
<gene>
    <name evidence="3" type="ORF">D8S82_22635</name>
</gene>
<feature type="compositionally biased region" description="Basic and acidic residues" evidence="1">
    <location>
        <begin position="840"/>
        <end position="850"/>
    </location>
</feature>
<feature type="region of interest" description="Disordered" evidence="1">
    <location>
        <begin position="826"/>
        <end position="850"/>
    </location>
</feature>
<evidence type="ECO:0000259" key="2">
    <source>
        <dbReference type="Pfam" id="PF06527"/>
    </source>
</evidence>
<organism evidence="3 4">
    <name type="scientific">Mycolicibacterium hodleri</name>
    <dbReference type="NCBI Taxonomy" id="49897"/>
    <lineage>
        <taxon>Bacteria</taxon>
        <taxon>Bacillati</taxon>
        <taxon>Actinomycetota</taxon>
        <taxon>Actinomycetes</taxon>
        <taxon>Mycobacteriales</taxon>
        <taxon>Mycobacteriaceae</taxon>
        <taxon>Mycolicibacterium</taxon>
    </lineage>
</organism>
<name>A0A544VWH6_9MYCO</name>
<dbReference type="EMBL" id="VIFX01000032">
    <property type="protein sequence ID" value="TQR84338.1"/>
    <property type="molecule type" value="Genomic_DNA"/>
</dbReference>
<evidence type="ECO:0000313" key="4">
    <source>
        <dbReference type="Proteomes" id="UP000315759"/>
    </source>
</evidence>
<feature type="region of interest" description="Disordered" evidence="1">
    <location>
        <begin position="764"/>
        <end position="788"/>
    </location>
</feature>
<dbReference type="Proteomes" id="UP000315759">
    <property type="component" value="Unassembled WGS sequence"/>
</dbReference>
<dbReference type="AlphaFoldDB" id="A0A544VWH6"/>
<dbReference type="Pfam" id="PF06527">
    <property type="entry name" value="TniQ"/>
    <property type="match status" value="1"/>
</dbReference>
<feature type="region of interest" description="Disordered" evidence="1">
    <location>
        <begin position="1010"/>
        <end position="1039"/>
    </location>
</feature>
<sequence length="1039" mass="115170">MWPVVVMVRRLLPISVIPQPGEVLESWLGTLAARLDMTFGEFLVGVGSSIGGTDLRRPGLAVYLTDQESAAVAASTGVEPALLHAMTLARYDGRLISIDASASRLRWSTWNPGRSRFCPSCLTASGGRWQLRWRLPWVFVCDLHGCLLEDLCPACGQAQRVSPRWLPPARIPDLQRCSLWTSADGTRVPCGGDLRTAAHPALAQSDPLAVAHAQLAAVLAGAATTSGVYARSPASSLQVLADLRVLSARMLAAMDPEALDDVLELNGGSSIGARVRALDLHPPRWGKPEVFTARAPALITGIGIALALTVLGCESIHEAGDCLRSVIARRGARNRTATPGDLRFGHLSPAVEAVHLSAISGHFTASNKLRFRTMTDFPRYPRPDSAHDGVALRNIPTALWRDWSLRLVARQRVHLDTVCSSLSPLLLIVGARMPVADACKHLGGAVKASQQTMVLDALHRHPLWHNIAEAITRLADHLIANPSPIDYQRRRQLHYEGLLPPEVWAQIRDRADLGRTDANRSRQLARSWLFERISGQPAEMSGFTTQIRRAHRQRDDLVERFTPDLIATLDGEATRFLHDHNVFNEPVRWSPPLSIVSDLELPGPDLAAVSTSDLHLALNVTSMTIAATARHFGVPSPCIRLLLEQFPLATSARRPPTQLQRLRACLTPQDFAHLHHRDALSIGTIATRFGVHRKAVSVLAREYNIETRVRRANPRVTIDPAWFRCEYVENHRTITDIANEIGASISAVSRFATRQGIPVIRDPRVLHTSTKATSKPSGPKAPPRVRSSAIDPDWLHREYVVNRRSASELAHELGVATSTVHRQVNKHGFSAPPRPTPKKPQKDPPVRQRWDVDPDWLRDEYLKKQRTLTDIARELGMSLSTLAKVAKTHGLEVKRGRPRDERKRSQPVKHRSKVDLDWLYREFVVNDRSLTDMAREQGVTASALRRQARQHHIGDAQRQAHNQTSIDLDWLHREYVLNNRTLSDMAREIGMATSSLRRQAVKHGIAASTGRGLLSSTPKMLSGNVSHAHRRMRPGLVRL</sequence>
<accession>A0A544VWH6</accession>
<proteinExistence type="predicted"/>
<evidence type="ECO:0000313" key="3">
    <source>
        <dbReference type="EMBL" id="TQR84338.1"/>
    </source>
</evidence>
<protein>
    <submittedName>
        <fullName evidence="3">TniQ family protein</fullName>
    </submittedName>
</protein>
<reference evidence="3 4" key="1">
    <citation type="submission" date="2018-10" db="EMBL/GenBank/DDBJ databases">
        <title>Draft genome of Mycobacterium hodleri strain B.</title>
        <authorList>
            <person name="Amande T.J."/>
            <person name="Mcgenity T.J."/>
        </authorList>
    </citation>
    <scope>NUCLEOTIDE SEQUENCE [LARGE SCALE GENOMIC DNA]</scope>
    <source>
        <strain evidence="3 4">B</strain>
    </source>
</reference>
<evidence type="ECO:0000256" key="1">
    <source>
        <dbReference type="SAM" id="MobiDB-lite"/>
    </source>
</evidence>
<feature type="domain" description="TniQ" evidence="2">
    <location>
        <begin position="13"/>
        <end position="148"/>
    </location>
</feature>
<dbReference type="InterPro" id="IPR009492">
    <property type="entry name" value="TniQ"/>
</dbReference>
<feature type="compositionally biased region" description="Polar residues" evidence="1">
    <location>
        <begin position="767"/>
        <end position="776"/>
    </location>
</feature>